<name>A0A918PTP9_9BACT</name>
<dbReference type="InterPro" id="IPR029058">
    <property type="entry name" value="AB_hydrolase_fold"/>
</dbReference>
<protein>
    <submittedName>
        <fullName evidence="3">Alpha/beta hydrolase</fullName>
    </submittedName>
</protein>
<dbReference type="GO" id="GO:0016787">
    <property type="term" value="F:hydrolase activity"/>
    <property type="evidence" value="ECO:0007669"/>
    <property type="project" value="UniProtKB-KW"/>
</dbReference>
<dbReference type="RefSeq" id="WP_018471969.1">
    <property type="nucleotide sequence ID" value="NZ_BMWX01000002.1"/>
</dbReference>
<dbReference type="Gene3D" id="3.40.50.1820">
    <property type="entry name" value="alpha/beta hydrolase"/>
    <property type="match status" value="1"/>
</dbReference>
<comment type="caution">
    <text evidence="3">The sequence shown here is derived from an EMBL/GenBank/DDBJ whole genome shotgun (WGS) entry which is preliminary data.</text>
</comment>
<dbReference type="PRINTS" id="PR00111">
    <property type="entry name" value="ABHYDROLASE"/>
</dbReference>
<sequence>MKLNYKKVGQGEPLIILHGLFGSADNWLSIAKELENDFTMILVDQRNHGDSPHSEDWTYAAMVQDLADLMDELDLDKAHLMGHSMGGKTAMNFALAHPEKVNHLIIADIAPRYYPPHHQSILKGLNAVDMEQLSSRKQADDSMAEYIPEVGVRQFLLKSLGRNEERKFVWKINLPILSEKIENVGEELQALGSFEGKTLFMRGANSDYIQDKDKADLDQYFPNHKLITIKEAGHWLHAEQPAAVSATIKAFLNQ</sequence>
<dbReference type="InterPro" id="IPR000073">
    <property type="entry name" value="AB_hydrolase_1"/>
</dbReference>
<evidence type="ECO:0000256" key="1">
    <source>
        <dbReference type="ARBA" id="ARBA00022801"/>
    </source>
</evidence>
<evidence type="ECO:0000313" key="3">
    <source>
        <dbReference type="EMBL" id="GGZ22873.1"/>
    </source>
</evidence>
<proteinExistence type="predicted"/>
<evidence type="ECO:0000259" key="2">
    <source>
        <dbReference type="Pfam" id="PF00561"/>
    </source>
</evidence>
<reference evidence="3" key="2">
    <citation type="submission" date="2020-09" db="EMBL/GenBank/DDBJ databases">
        <authorList>
            <person name="Sun Q."/>
            <person name="Kim S."/>
        </authorList>
    </citation>
    <scope>NUCLEOTIDE SEQUENCE</scope>
    <source>
        <strain evidence="3">KCTC 12368</strain>
    </source>
</reference>
<keyword evidence="1 3" id="KW-0378">Hydrolase</keyword>
<dbReference type="AlphaFoldDB" id="A0A918PTP9"/>
<dbReference type="SUPFAM" id="SSF53474">
    <property type="entry name" value="alpha/beta-Hydrolases"/>
    <property type="match status" value="1"/>
</dbReference>
<dbReference type="Pfam" id="PF00561">
    <property type="entry name" value="Abhydrolase_1"/>
    <property type="match status" value="1"/>
</dbReference>
<dbReference type="PANTHER" id="PTHR46118:SF4">
    <property type="entry name" value="PROTEIN ABHD11"/>
    <property type="match status" value="1"/>
</dbReference>
<dbReference type="PANTHER" id="PTHR46118">
    <property type="entry name" value="PROTEIN ABHD11"/>
    <property type="match status" value="1"/>
</dbReference>
<evidence type="ECO:0000313" key="4">
    <source>
        <dbReference type="Proteomes" id="UP000619457"/>
    </source>
</evidence>
<accession>A0A918PTP9</accession>
<dbReference type="Proteomes" id="UP000619457">
    <property type="component" value="Unassembled WGS sequence"/>
</dbReference>
<keyword evidence="4" id="KW-1185">Reference proteome</keyword>
<feature type="domain" description="AB hydrolase-1" evidence="2">
    <location>
        <begin position="13"/>
        <end position="109"/>
    </location>
</feature>
<dbReference type="EMBL" id="BMWX01000002">
    <property type="protein sequence ID" value="GGZ22873.1"/>
    <property type="molecule type" value="Genomic_DNA"/>
</dbReference>
<organism evidence="3 4">
    <name type="scientific">Echinicola pacifica</name>
    <dbReference type="NCBI Taxonomy" id="346377"/>
    <lineage>
        <taxon>Bacteria</taxon>
        <taxon>Pseudomonadati</taxon>
        <taxon>Bacteroidota</taxon>
        <taxon>Cytophagia</taxon>
        <taxon>Cytophagales</taxon>
        <taxon>Cyclobacteriaceae</taxon>
        <taxon>Echinicola</taxon>
    </lineage>
</organism>
<reference evidence="3" key="1">
    <citation type="journal article" date="2014" name="Int. J. Syst. Evol. Microbiol.">
        <title>Complete genome sequence of Corynebacterium casei LMG S-19264T (=DSM 44701T), isolated from a smear-ripened cheese.</title>
        <authorList>
            <consortium name="US DOE Joint Genome Institute (JGI-PGF)"/>
            <person name="Walter F."/>
            <person name="Albersmeier A."/>
            <person name="Kalinowski J."/>
            <person name="Ruckert C."/>
        </authorList>
    </citation>
    <scope>NUCLEOTIDE SEQUENCE</scope>
    <source>
        <strain evidence="3">KCTC 12368</strain>
    </source>
</reference>
<gene>
    <name evidence="3" type="ORF">GCM10007049_14640</name>
</gene>